<dbReference type="InterPro" id="IPR002048">
    <property type="entry name" value="EF_hand_dom"/>
</dbReference>
<dbReference type="SUPFAM" id="SSF47473">
    <property type="entry name" value="EF-hand"/>
    <property type="match status" value="1"/>
</dbReference>
<keyword evidence="2" id="KW-0732">Signal</keyword>
<dbReference type="EMBL" id="WTYN01000001">
    <property type="protein sequence ID" value="MXO61845.1"/>
    <property type="molecule type" value="Genomic_DNA"/>
</dbReference>
<gene>
    <name evidence="4" type="ORF">GRI48_02355</name>
</gene>
<dbReference type="InterPro" id="IPR011992">
    <property type="entry name" value="EF-hand-dom_pair"/>
</dbReference>
<evidence type="ECO:0000256" key="2">
    <source>
        <dbReference type="SAM" id="SignalP"/>
    </source>
</evidence>
<dbReference type="OrthoDB" id="7427830at2"/>
<proteinExistence type="predicted"/>
<dbReference type="AlphaFoldDB" id="A0A844YE72"/>
<feature type="region of interest" description="Disordered" evidence="1">
    <location>
        <begin position="21"/>
        <end position="45"/>
    </location>
</feature>
<dbReference type="GO" id="GO:0005509">
    <property type="term" value="F:calcium ion binding"/>
    <property type="evidence" value="ECO:0007669"/>
    <property type="project" value="InterPro"/>
</dbReference>
<reference evidence="4 5" key="1">
    <citation type="submission" date="2019-12" db="EMBL/GenBank/DDBJ databases">
        <title>Genomic-based taxomic classification of the family Erythrobacteraceae.</title>
        <authorList>
            <person name="Xu L."/>
        </authorList>
    </citation>
    <scope>NUCLEOTIDE SEQUENCE [LARGE SCALE GENOMIC DNA]</scope>
    <source>
        <strain evidence="4 5">MCCC 1A09965</strain>
    </source>
</reference>
<dbReference type="RefSeq" id="WP_160670866.1">
    <property type="nucleotide sequence ID" value="NZ_WTYN01000001.1"/>
</dbReference>
<evidence type="ECO:0000256" key="1">
    <source>
        <dbReference type="SAM" id="MobiDB-lite"/>
    </source>
</evidence>
<feature type="domain" description="EF-hand" evidence="3">
    <location>
        <begin position="138"/>
        <end position="173"/>
    </location>
</feature>
<dbReference type="PROSITE" id="PS51257">
    <property type="entry name" value="PROKAR_LIPOPROTEIN"/>
    <property type="match status" value="1"/>
</dbReference>
<accession>A0A844YE72</accession>
<keyword evidence="5" id="KW-1185">Reference proteome</keyword>
<dbReference type="PROSITE" id="PS50222">
    <property type="entry name" value="EF_HAND_2"/>
    <property type="match status" value="1"/>
</dbReference>
<feature type="chain" id="PRO_5032365970" description="EF-hand domain-containing protein" evidence="2">
    <location>
        <begin position="23"/>
        <end position="173"/>
    </location>
</feature>
<protein>
    <recommendedName>
        <fullName evidence="3">EF-hand domain-containing protein</fullName>
    </recommendedName>
</protein>
<dbReference type="Gene3D" id="1.10.238.10">
    <property type="entry name" value="EF-hand"/>
    <property type="match status" value="1"/>
</dbReference>
<organism evidence="4 5">
    <name type="scientific">Qipengyuania oceanensis</name>
    <dbReference type="NCBI Taxonomy" id="1463597"/>
    <lineage>
        <taxon>Bacteria</taxon>
        <taxon>Pseudomonadati</taxon>
        <taxon>Pseudomonadota</taxon>
        <taxon>Alphaproteobacteria</taxon>
        <taxon>Sphingomonadales</taxon>
        <taxon>Erythrobacteraceae</taxon>
        <taxon>Qipengyuania</taxon>
    </lineage>
</organism>
<feature type="compositionally biased region" description="Low complexity" evidence="1">
    <location>
        <begin position="80"/>
        <end position="96"/>
    </location>
</feature>
<comment type="caution">
    <text evidence="4">The sequence shown here is derived from an EMBL/GenBank/DDBJ whole genome shotgun (WGS) entry which is preliminary data.</text>
</comment>
<dbReference type="InterPro" id="IPR018247">
    <property type="entry name" value="EF_Hand_1_Ca_BS"/>
</dbReference>
<dbReference type="Proteomes" id="UP000445582">
    <property type="component" value="Unassembled WGS sequence"/>
</dbReference>
<evidence type="ECO:0000313" key="4">
    <source>
        <dbReference type="EMBL" id="MXO61845.1"/>
    </source>
</evidence>
<evidence type="ECO:0000259" key="3">
    <source>
        <dbReference type="PROSITE" id="PS50222"/>
    </source>
</evidence>
<feature type="region of interest" description="Disordered" evidence="1">
    <location>
        <begin position="76"/>
        <end position="105"/>
    </location>
</feature>
<sequence>MNTLTTKTILASSLALALTACGGEPQQPEPTPTATPTPVAEYDPASRDYTLAPEAQALRDEADMAAFREEYMGYRQENETAATADGDAADAATQADTDPRAGLSWADLDRNDDAHLTPGEYAIWAATVEQGNAELTDEQEKRIVDSFYYYDQNRDGELSQREFTSARRGDDLG</sequence>
<feature type="signal peptide" evidence="2">
    <location>
        <begin position="1"/>
        <end position="22"/>
    </location>
</feature>
<dbReference type="PROSITE" id="PS00018">
    <property type="entry name" value="EF_HAND_1"/>
    <property type="match status" value="1"/>
</dbReference>
<evidence type="ECO:0000313" key="5">
    <source>
        <dbReference type="Proteomes" id="UP000445582"/>
    </source>
</evidence>
<name>A0A844YE72_9SPHN</name>